<reference evidence="12 13" key="1">
    <citation type="submission" date="2017-10" db="EMBL/GenBank/DDBJ databases">
        <title>A novel species of cold-tolerant Malassezia isolated from bats.</title>
        <authorList>
            <person name="Lorch J.M."/>
            <person name="Palmer J.M."/>
            <person name="Vanderwolf K.J."/>
            <person name="Schmidt K.Z."/>
            <person name="Verant M.L."/>
            <person name="Weller T.J."/>
            <person name="Blehert D.S."/>
        </authorList>
    </citation>
    <scope>NUCLEOTIDE SEQUENCE [LARGE SCALE GENOMIC DNA]</scope>
    <source>
        <strain evidence="12 13">NWHC:44797-103</strain>
    </source>
</reference>
<evidence type="ECO:0000256" key="7">
    <source>
        <dbReference type="ARBA" id="ARBA00047899"/>
    </source>
</evidence>
<dbReference type="InterPro" id="IPR000719">
    <property type="entry name" value="Prot_kinase_dom"/>
</dbReference>
<dbReference type="GO" id="GO:0004674">
    <property type="term" value="F:protein serine/threonine kinase activity"/>
    <property type="evidence" value="ECO:0007669"/>
    <property type="project" value="UniProtKB-KW"/>
</dbReference>
<dbReference type="PROSITE" id="PS50011">
    <property type="entry name" value="PROTEIN_KINASE_DOM"/>
    <property type="match status" value="1"/>
</dbReference>
<evidence type="ECO:0000256" key="1">
    <source>
        <dbReference type="ARBA" id="ARBA00012513"/>
    </source>
</evidence>
<dbReference type="GO" id="GO:0032889">
    <property type="term" value="P:regulation of vacuole fusion, non-autophagic"/>
    <property type="evidence" value="ECO:0007669"/>
    <property type="project" value="TreeGrafter"/>
</dbReference>
<keyword evidence="5" id="KW-0418">Kinase</keyword>
<evidence type="ECO:0000259" key="11">
    <source>
        <dbReference type="PROSITE" id="PS50011"/>
    </source>
</evidence>
<dbReference type="EC" id="2.7.11.1" evidence="1"/>
<gene>
    <name evidence="12" type="ORF">MVES_000975</name>
</gene>
<keyword evidence="6 9" id="KW-0067">ATP-binding</keyword>
<dbReference type="GO" id="GO:0005524">
    <property type="term" value="F:ATP binding"/>
    <property type="evidence" value="ECO:0007669"/>
    <property type="project" value="UniProtKB-UniRule"/>
</dbReference>
<feature type="binding site" evidence="9">
    <location>
        <position position="72"/>
    </location>
    <ligand>
        <name>ATP</name>
        <dbReference type="ChEBI" id="CHEBI:30616"/>
    </ligand>
</feature>
<dbReference type="PROSITE" id="PS00107">
    <property type="entry name" value="PROTEIN_KINASE_ATP"/>
    <property type="match status" value="1"/>
</dbReference>
<keyword evidence="13" id="KW-1185">Reference proteome</keyword>
<organism evidence="12 13">
    <name type="scientific">Malassezia vespertilionis</name>
    <dbReference type="NCBI Taxonomy" id="2020962"/>
    <lineage>
        <taxon>Eukaryota</taxon>
        <taxon>Fungi</taxon>
        <taxon>Dikarya</taxon>
        <taxon>Basidiomycota</taxon>
        <taxon>Ustilaginomycotina</taxon>
        <taxon>Malasseziomycetes</taxon>
        <taxon>Malasseziales</taxon>
        <taxon>Malasseziaceae</taxon>
        <taxon>Malassezia</taxon>
    </lineage>
</organism>
<dbReference type="InterPro" id="IPR008271">
    <property type="entry name" value="Ser/Thr_kinase_AS"/>
</dbReference>
<dbReference type="GO" id="GO:0005794">
    <property type="term" value="C:Golgi apparatus"/>
    <property type="evidence" value="ECO:0007669"/>
    <property type="project" value="TreeGrafter"/>
</dbReference>
<evidence type="ECO:0000256" key="6">
    <source>
        <dbReference type="ARBA" id="ARBA00022840"/>
    </source>
</evidence>
<dbReference type="OrthoDB" id="248923at2759"/>
<dbReference type="Gene3D" id="1.10.510.10">
    <property type="entry name" value="Transferase(Phosphotransferase) domain 1"/>
    <property type="match status" value="2"/>
</dbReference>
<proteinExistence type="inferred from homology"/>
<dbReference type="PANTHER" id="PTHR45998">
    <property type="entry name" value="SERINE/THREONINE-PROTEIN KINASE 16"/>
    <property type="match status" value="1"/>
</dbReference>
<dbReference type="Proteomes" id="UP000232875">
    <property type="component" value="Unassembled WGS sequence"/>
</dbReference>
<evidence type="ECO:0000313" key="13">
    <source>
        <dbReference type="Proteomes" id="UP000232875"/>
    </source>
</evidence>
<evidence type="ECO:0000313" key="12">
    <source>
        <dbReference type="EMBL" id="PKI85189.1"/>
    </source>
</evidence>
<dbReference type="GO" id="GO:0005773">
    <property type="term" value="C:vacuole"/>
    <property type="evidence" value="ECO:0007669"/>
    <property type="project" value="GOC"/>
</dbReference>
<name>A0A2N1JF65_9BASI</name>
<protein>
    <recommendedName>
        <fullName evidence="1">non-specific serine/threonine protein kinase</fullName>
        <ecNumber evidence="1">2.7.11.1</ecNumber>
    </recommendedName>
</protein>
<dbReference type="InterPro" id="IPR011009">
    <property type="entry name" value="Kinase-like_dom_sf"/>
</dbReference>
<comment type="similarity">
    <text evidence="10">Belongs to the protein kinase superfamily.</text>
</comment>
<comment type="catalytic activity">
    <reaction evidence="7">
        <text>L-threonyl-[protein] + ATP = O-phospho-L-threonyl-[protein] + ADP + H(+)</text>
        <dbReference type="Rhea" id="RHEA:46608"/>
        <dbReference type="Rhea" id="RHEA-COMP:11060"/>
        <dbReference type="Rhea" id="RHEA-COMP:11605"/>
        <dbReference type="ChEBI" id="CHEBI:15378"/>
        <dbReference type="ChEBI" id="CHEBI:30013"/>
        <dbReference type="ChEBI" id="CHEBI:30616"/>
        <dbReference type="ChEBI" id="CHEBI:61977"/>
        <dbReference type="ChEBI" id="CHEBI:456216"/>
        <dbReference type="EC" id="2.7.11.1"/>
    </reaction>
</comment>
<feature type="domain" description="Protein kinase" evidence="11">
    <location>
        <begin position="43"/>
        <end position="386"/>
    </location>
</feature>
<dbReference type="SUPFAM" id="SSF56112">
    <property type="entry name" value="Protein kinase-like (PK-like)"/>
    <property type="match status" value="1"/>
</dbReference>
<evidence type="ECO:0000256" key="5">
    <source>
        <dbReference type="ARBA" id="ARBA00022777"/>
    </source>
</evidence>
<evidence type="ECO:0000256" key="9">
    <source>
        <dbReference type="PROSITE-ProRule" id="PRU10141"/>
    </source>
</evidence>
<keyword evidence="2 10" id="KW-0723">Serine/threonine-protein kinase</keyword>
<keyword evidence="4 9" id="KW-0547">Nucleotide-binding</keyword>
<keyword evidence="3" id="KW-0808">Transferase</keyword>
<evidence type="ECO:0000256" key="2">
    <source>
        <dbReference type="ARBA" id="ARBA00022527"/>
    </source>
</evidence>
<evidence type="ECO:0000256" key="10">
    <source>
        <dbReference type="RuleBase" id="RU000304"/>
    </source>
</evidence>
<dbReference type="InterPro" id="IPR017441">
    <property type="entry name" value="Protein_kinase_ATP_BS"/>
</dbReference>
<dbReference type="PROSITE" id="PS00108">
    <property type="entry name" value="PROTEIN_KINASE_ST"/>
    <property type="match status" value="1"/>
</dbReference>
<sequence>MNADALGCVRRVADYAQDLVYAVIAWMQCGASGSKVKVNGISYEIVRLLGEGGFSMVYLVRDTQTGQEFALKKIRCQHGAESVREALAEVDAMTRFRNPNVIRLCDSAVLADTQGASTSLRGNVPVHDEEQGSVERIVYIVLPYYEHGNVQDAISAHVIRGTRFEERWMLQVFCDACLAVHAMHTYALPAVEMDAAKSDGASLLFDAVSELSYFPATPMATMQQTRADAHIEPYAHRDIKPANIMLGDHGRTGVLMDFGSTIRARVAIRSRKEAIAHQDLAAERSSMPYRAPELFDVKTDTVLDEKVDIWALGCTLYAMAYLHSPFETPSTEGGSLALAVTNGAYKFPEQDPYSAATRAIIQRCLTTDPAARPSIEEVIAMTTNALNTL</sequence>
<dbReference type="GO" id="GO:0006624">
    <property type="term" value="P:vacuolar protein processing"/>
    <property type="evidence" value="ECO:0007669"/>
    <property type="project" value="TreeGrafter"/>
</dbReference>
<evidence type="ECO:0000256" key="4">
    <source>
        <dbReference type="ARBA" id="ARBA00022741"/>
    </source>
</evidence>
<dbReference type="EMBL" id="KZ454988">
    <property type="protein sequence ID" value="PKI85189.1"/>
    <property type="molecule type" value="Genomic_DNA"/>
</dbReference>
<accession>A0A2N1JF65</accession>
<dbReference type="AlphaFoldDB" id="A0A2N1JF65"/>
<evidence type="ECO:0000256" key="3">
    <source>
        <dbReference type="ARBA" id="ARBA00022679"/>
    </source>
</evidence>
<evidence type="ECO:0000256" key="8">
    <source>
        <dbReference type="ARBA" id="ARBA00048679"/>
    </source>
</evidence>
<dbReference type="SMART" id="SM00220">
    <property type="entry name" value="S_TKc"/>
    <property type="match status" value="1"/>
</dbReference>
<dbReference type="Pfam" id="PF00069">
    <property type="entry name" value="Pkinase"/>
    <property type="match status" value="2"/>
</dbReference>
<dbReference type="InterPro" id="IPR052239">
    <property type="entry name" value="Ser/Thr-specific_kinases"/>
</dbReference>
<comment type="catalytic activity">
    <reaction evidence="8">
        <text>L-seryl-[protein] + ATP = O-phospho-L-seryl-[protein] + ADP + H(+)</text>
        <dbReference type="Rhea" id="RHEA:17989"/>
        <dbReference type="Rhea" id="RHEA-COMP:9863"/>
        <dbReference type="Rhea" id="RHEA-COMP:11604"/>
        <dbReference type="ChEBI" id="CHEBI:15378"/>
        <dbReference type="ChEBI" id="CHEBI:29999"/>
        <dbReference type="ChEBI" id="CHEBI:30616"/>
        <dbReference type="ChEBI" id="CHEBI:83421"/>
        <dbReference type="ChEBI" id="CHEBI:456216"/>
        <dbReference type="EC" id="2.7.11.1"/>
    </reaction>
</comment>
<dbReference type="PANTHER" id="PTHR45998:SF2">
    <property type="entry name" value="SERINE_THREONINE-PROTEIN KINASE 16"/>
    <property type="match status" value="1"/>
</dbReference>